<accession>A0AAU7Z4M7</accession>
<evidence type="ECO:0000256" key="12">
    <source>
        <dbReference type="ARBA" id="ARBA00023136"/>
    </source>
</evidence>
<dbReference type="InterPro" id="IPR058031">
    <property type="entry name" value="AAA_lid_NorR"/>
</dbReference>
<dbReference type="SUPFAM" id="SSF55785">
    <property type="entry name" value="PYP-like sensor domain (PAS domain)"/>
    <property type="match status" value="2"/>
</dbReference>
<dbReference type="FunFam" id="3.30.450.20:FF:000088">
    <property type="entry name" value="Sensory transduction histidine kinase"/>
    <property type="match status" value="1"/>
</dbReference>
<dbReference type="Pfam" id="PF00158">
    <property type="entry name" value="Sigma54_activat"/>
    <property type="match status" value="1"/>
</dbReference>
<dbReference type="InterPro" id="IPR035965">
    <property type="entry name" value="PAS-like_dom_sf"/>
</dbReference>
<reference evidence="19" key="1">
    <citation type="submission" date="2023-08" db="EMBL/GenBank/DDBJ databases">
        <authorList>
            <person name="Messyasz A."/>
            <person name="Mannisto M.K."/>
            <person name="Kerkhof L.J."/>
            <person name="Haggblom M."/>
        </authorList>
    </citation>
    <scope>NUCLEOTIDE SEQUENCE</scope>
    <source>
        <strain evidence="19">M8UP39</strain>
    </source>
</reference>
<dbReference type="EMBL" id="CP132938">
    <property type="protein sequence ID" value="XCB23807.1"/>
    <property type="molecule type" value="Genomic_DNA"/>
</dbReference>
<evidence type="ECO:0000256" key="14">
    <source>
        <dbReference type="PROSITE-ProRule" id="PRU00169"/>
    </source>
</evidence>
<name>A0AAU7Z4M7_9BACT</name>
<evidence type="ECO:0000256" key="10">
    <source>
        <dbReference type="ARBA" id="ARBA00023015"/>
    </source>
</evidence>
<evidence type="ECO:0000313" key="19">
    <source>
        <dbReference type="EMBL" id="XCB23807.1"/>
    </source>
</evidence>
<evidence type="ECO:0000256" key="9">
    <source>
        <dbReference type="ARBA" id="ARBA00022989"/>
    </source>
</evidence>
<keyword evidence="3" id="KW-0997">Cell inner membrane</keyword>
<dbReference type="SMART" id="SM00382">
    <property type="entry name" value="AAA"/>
    <property type="match status" value="1"/>
</dbReference>
<keyword evidence="4" id="KW-0808">Transferase</keyword>
<dbReference type="PANTHER" id="PTHR32071:SF117">
    <property type="entry name" value="PTS-DEPENDENT DIHYDROXYACETONE KINASE OPERON REGULATORY PROTEIN-RELATED"/>
    <property type="match status" value="1"/>
</dbReference>
<feature type="domain" description="PAC" evidence="18">
    <location>
        <begin position="345"/>
        <end position="397"/>
    </location>
</feature>
<keyword evidence="7" id="KW-0547">Nucleotide-binding</keyword>
<keyword evidence="6" id="KW-0677">Repeat</keyword>
<evidence type="ECO:0000256" key="11">
    <source>
        <dbReference type="ARBA" id="ARBA00023125"/>
    </source>
</evidence>
<dbReference type="PROSITE" id="PS00675">
    <property type="entry name" value="SIGMA54_INTERACT_1"/>
    <property type="match status" value="1"/>
</dbReference>
<dbReference type="CDD" id="cd00009">
    <property type="entry name" value="AAA"/>
    <property type="match status" value="1"/>
</dbReference>
<feature type="domain" description="Sigma-54 factor interaction" evidence="15">
    <location>
        <begin position="429"/>
        <end position="658"/>
    </location>
</feature>
<dbReference type="Gene3D" id="1.10.8.60">
    <property type="match status" value="1"/>
</dbReference>
<evidence type="ECO:0000256" key="7">
    <source>
        <dbReference type="ARBA" id="ARBA00022741"/>
    </source>
</evidence>
<keyword evidence="10" id="KW-0805">Transcription regulation</keyword>
<dbReference type="PROSITE" id="PS50045">
    <property type="entry name" value="SIGMA54_INTERACT_4"/>
    <property type="match status" value="1"/>
</dbReference>
<dbReference type="NCBIfam" id="TIGR00229">
    <property type="entry name" value="sensory_box"/>
    <property type="match status" value="2"/>
</dbReference>
<dbReference type="SMART" id="SM00086">
    <property type="entry name" value="PAC"/>
    <property type="match status" value="2"/>
</dbReference>
<feature type="domain" description="PAS" evidence="17">
    <location>
        <begin position="294"/>
        <end position="341"/>
    </location>
</feature>
<dbReference type="InterPro" id="IPR002078">
    <property type="entry name" value="Sigma_54_int"/>
</dbReference>
<dbReference type="InterPro" id="IPR001789">
    <property type="entry name" value="Sig_transdc_resp-reg_receiver"/>
</dbReference>
<sequence>MSTSHRLRILSLEDDPNDTELIQASLETEGIDCVVTRVDTQAAFSASLEQGGIDLILADYKLPSFDGLSALKLATSISPEVPFLFVSGTLGEEVAIEALKIGATDYVLKTRLSRLAPSVLRALREADGRAERKRTEKALSRSETFLAEAQRLSRTGSFGWNIRTREVFWSAETYRVFECEPGTTPSVELVVERTHPEDRERLQHVFEHASETGDFDIEHRLISDDGSIKHVRVVARVIRGDEPEDLQIVGAVTDVTEAKRAQEALRRSEGYLADAQRLTRTGSWAYDVATRRGIHWSQENFRLLGFDPKEGVPPHGKFFQRIHPDDHENYSNAFESAITHQQPDLDLEYRVVLPNGETRYVHSVGHPVFDNSGNFSEYIGTAMDVTEQHNARAALETAFQEIQTLKDQLYKENIALREEIVQTSMFEEIVGESPALRAVLARVTKVAPADSTVLITGETGTGKELIARAIHKRSQRSARAFVSVNCAAIPASLISSELFGHEKGAFTGAMQRRLGRFELAEGGTLFLDEIGELPPETQIALLRVLQEREFERVGGSKVIRANVRVIAATNRDLQGLIDAGTFRGDLYYRFNVFPIEMPSLRQRREDIPLLVEYFIDRYSAKTGKKIRSIEKSTLDRLRQYAWPGNIRELQNVVERSVILGESETFTVDGSWLSGEVDQPDRAGPTLLKIPPSQEKRAIEAALAEAHGRVSGPSGAAARLGIPPSTLDSKIKTLNINKHRFTTN</sequence>
<dbReference type="Gene3D" id="3.40.50.2300">
    <property type="match status" value="1"/>
</dbReference>
<feature type="domain" description="Response regulatory" evidence="16">
    <location>
        <begin position="8"/>
        <end position="124"/>
    </location>
</feature>
<dbReference type="AlphaFoldDB" id="A0AAU7Z4M7"/>
<keyword evidence="2" id="KW-1003">Cell membrane</keyword>
<dbReference type="SUPFAM" id="SSF52172">
    <property type="entry name" value="CheY-like"/>
    <property type="match status" value="1"/>
</dbReference>
<dbReference type="InterPro" id="IPR000700">
    <property type="entry name" value="PAS-assoc_C"/>
</dbReference>
<keyword evidence="12" id="KW-0472">Membrane</keyword>
<keyword evidence="13" id="KW-0804">Transcription</keyword>
<evidence type="ECO:0000259" key="15">
    <source>
        <dbReference type="PROSITE" id="PS50045"/>
    </source>
</evidence>
<evidence type="ECO:0000256" key="13">
    <source>
        <dbReference type="ARBA" id="ARBA00023163"/>
    </source>
</evidence>
<protein>
    <submittedName>
        <fullName evidence="19">Sigma 54-interacting transcriptional regulator</fullName>
    </submittedName>
</protein>
<dbReference type="PROSITE" id="PS50112">
    <property type="entry name" value="PAS"/>
    <property type="match status" value="1"/>
</dbReference>
<keyword evidence="11" id="KW-0238">DNA-binding</keyword>
<dbReference type="Gene3D" id="3.40.50.300">
    <property type="entry name" value="P-loop containing nucleotide triphosphate hydrolases"/>
    <property type="match status" value="1"/>
</dbReference>
<keyword evidence="5" id="KW-0812">Transmembrane</keyword>
<dbReference type="PROSITE" id="PS50113">
    <property type="entry name" value="PAC"/>
    <property type="match status" value="2"/>
</dbReference>
<dbReference type="FunFam" id="2.10.70.100:FF:000001">
    <property type="entry name" value="Sensory transduction histidine kinase"/>
    <property type="match status" value="1"/>
</dbReference>
<dbReference type="InterPro" id="IPR000014">
    <property type="entry name" value="PAS"/>
</dbReference>
<dbReference type="PROSITE" id="PS00688">
    <property type="entry name" value="SIGMA54_INTERACT_3"/>
    <property type="match status" value="1"/>
</dbReference>
<evidence type="ECO:0000256" key="8">
    <source>
        <dbReference type="ARBA" id="ARBA00022840"/>
    </source>
</evidence>
<dbReference type="InterPro" id="IPR011006">
    <property type="entry name" value="CheY-like_superfamily"/>
</dbReference>
<dbReference type="GO" id="GO:0000160">
    <property type="term" value="P:phosphorelay signal transduction system"/>
    <property type="evidence" value="ECO:0007669"/>
    <property type="project" value="InterPro"/>
</dbReference>
<evidence type="ECO:0000259" key="18">
    <source>
        <dbReference type="PROSITE" id="PS50113"/>
    </source>
</evidence>
<keyword evidence="9" id="KW-1133">Transmembrane helix</keyword>
<dbReference type="Pfam" id="PF00072">
    <property type="entry name" value="Response_reg"/>
    <property type="match status" value="1"/>
</dbReference>
<dbReference type="InterPro" id="IPR025943">
    <property type="entry name" value="Sigma_54_int_dom_ATP-bd_2"/>
</dbReference>
<dbReference type="PROSITE" id="PS50110">
    <property type="entry name" value="RESPONSE_REGULATORY"/>
    <property type="match status" value="1"/>
</dbReference>
<dbReference type="Gene3D" id="2.10.70.100">
    <property type="match status" value="2"/>
</dbReference>
<dbReference type="SUPFAM" id="SSF52540">
    <property type="entry name" value="P-loop containing nucleoside triphosphate hydrolases"/>
    <property type="match status" value="1"/>
</dbReference>
<dbReference type="GO" id="GO:0005524">
    <property type="term" value="F:ATP binding"/>
    <property type="evidence" value="ECO:0007669"/>
    <property type="project" value="UniProtKB-KW"/>
</dbReference>
<dbReference type="SMART" id="SM00448">
    <property type="entry name" value="REC"/>
    <property type="match status" value="1"/>
</dbReference>
<dbReference type="InterPro" id="IPR013655">
    <property type="entry name" value="PAS_fold_3"/>
</dbReference>
<dbReference type="GO" id="GO:0005886">
    <property type="term" value="C:plasma membrane"/>
    <property type="evidence" value="ECO:0007669"/>
    <property type="project" value="UniProtKB-SubCell"/>
</dbReference>
<comment type="subcellular location">
    <subcellularLocation>
        <location evidence="1">Cell inner membrane</location>
        <topology evidence="1">Multi-pass membrane protein</topology>
    </subcellularLocation>
</comment>
<dbReference type="Gene3D" id="1.10.10.60">
    <property type="entry name" value="Homeodomain-like"/>
    <property type="match status" value="1"/>
</dbReference>
<dbReference type="Pfam" id="PF02954">
    <property type="entry name" value="HTH_8"/>
    <property type="match status" value="1"/>
</dbReference>
<evidence type="ECO:0000256" key="1">
    <source>
        <dbReference type="ARBA" id="ARBA00004429"/>
    </source>
</evidence>
<dbReference type="InterPro" id="IPR027417">
    <property type="entry name" value="P-loop_NTPase"/>
</dbReference>
<evidence type="ECO:0000256" key="3">
    <source>
        <dbReference type="ARBA" id="ARBA00022519"/>
    </source>
</evidence>
<dbReference type="GO" id="GO:0043565">
    <property type="term" value="F:sequence-specific DNA binding"/>
    <property type="evidence" value="ECO:0007669"/>
    <property type="project" value="InterPro"/>
</dbReference>
<keyword evidence="8" id="KW-0067">ATP-binding</keyword>
<dbReference type="FunFam" id="3.40.50.300:FF:000006">
    <property type="entry name" value="DNA-binding transcriptional regulator NtrC"/>
    <property type="match status" value="1"/>
</dbReference>
<dbReference type="InterPro" id="IPR025944">
    <property type="entry name" value="Sigma_54_int_dom_CS"/>
</dbReference>
<dbReference type="Pfam" id="PF08447">
    <property type="entry name" value="PAS_3"/>
    <property type="match status" value="2"/>
</dbReference>
<dbReference type="PROSITE" id="PS00676">
    <property type="entry name" value="SIGMA54_INTERACT_2"/>
    <property type="match status" value="1"/>
</dbReference>
<dbReference type="SMART" id="SM00091">
    <property type="entry name" value="PAS"/>
    <property type="match status" value="2"/>
</dbReference>
<dbReference type="Pfam" id="PF25601">
    <property type="entry name" value="AAA_lid_14"/>
    <property type="match status" value="1"/>
</dbReference>
<gene>
    <name evidence="19" type="ORF">RBB81_07760</name>
</gene>
<dbReference type="InterPro" id="IPR003593">
    <property type="entry name" value="AAA+_ATPase"/>
</dbReference>
<reference evidence="19" key="2">
    <citation type="journal article" date="2024" name="Environ. Microbiol.">
        <title>Genome analysis and description of Tunturibacter gen. nov. expands the diversity of Terriglobia in tundra soils.</title>
        <authorList>
            <person name="Messyasz A."/>
            <person name="Mannisto M.K."/>
            <person name="Kerkhof L.J."/>
            <person name="Haggblom M.M."/>
        </authorList>
    </citation>
    <scope>NUCLEOTIDE SEQUENCE</scope>
    <source>
        <strain evidence="19">M8UP39</strain>
    </source>
</reference>
<evidence type="ECO:0000256" key="6">
    <source>
        <dbReference type="ARBA" id="ARBA00022737"/>
    </source>
</evidence>
<evidence type="ECO:0000259" key="17">
    <source>
        <dbReference type="PROSITE" id="PS50112"/>
    </source>
</evidence>
<dbReference type="CDD" id="cd00156">
    <property type="entry name" value="REC"/>
    <property type="match status" value="1"/>
</dbReference>
<dbReference type="Gene3D" id="3.30.450.20">
    <property type="entry name" value="PAS domain"/>
    <property type="match status" value="2"/>
</dbReference>
<organism evidence="19">
    <name type="scientific">Tunturiibacter gelidiferens</name>
    <dbReference type="NCBI Taxonomy" id="3069689"/>
    <lineage>
        <taxon>Bacteria</taxon>
        <taxon>Pseudomonadati</taxon>
        <taxon>Acidobacteriota</taxon>
        <taxon>Terriglobia</taxon>
        <taxon>Terriglobales</taxon>
        <taxon>Acidobacteriaceae</taxon>
        <taxon>Tunturiibacter</taxon>
    </lineage>
</organism>
<evidence type="ECO:0000256" key="2">
    <source>
        <dbReference type="ARBA" id="ARBA00022475"/>
    </source>
</evidence>
<dbReference type="CDD" id="cd00130">
    <property type="entry name" value="PAS"/>
    <property type="match status" value="2"/>
</dbReference>
<dbReference type="InterPro" id="IPR025662">
    <property type="entry name" value="Sigma_54_int_dom_ATP-bd_1"/>
</dbReference>
<dbReference type="InterPro" id="IPR002197">
    <property type="entry name" value="HTH_Fis"/>
</dbReference>
<dbReference type="GO" id="GO:0006355">
    <property type="term" value="P:regulation of DNA-templated transcription"/>
    <property type="evidence" value="ECO:0007669"/>
    <property type="project" value="InterPro"/>
</dbReference>
<dbReference type="GO" id="GO:0016740">
    <property type="term" value="F:transferase activity"/>
    <property type="evidence" value="ECO:0007669"/>
    <property type="project" value="UniProtKB-KW"/>
</dbReference>
<evidence type="ECO:0000259" key="16">
    <source>
        <dbReference type="PROSITE" id="PS50110"/>
    </source>
</evidence>
<feature type="domain" description="PAC" evidence="18">
    <location>
        <begin position="215"/>
        <end position="267"/>
    </location>
</feature>
<keyword evidence="14" id="KW-0597">Phosphoprotein</keyword>
<evidence type="ECO:0000256" key="5">
    <source>
        <dbReference type="ARBA" id="ARBA00022692"/>
    </source>
</evidence>
<evidence type="ECO:0000256" key="4">
    <source>
        <dbReference type="ARBA" id="ARBA00022679"/>
    </source>
</evidence>
<dbReference type="InterPro" id="IPR001610">
    <property type="entry name" value="PAC"/>
</dbReference>
<dbReference type="RefSeq" id="WP_353073287.1">
    <property type="nucleotide sequence ID" value="NZ_CP132938.1"/>
</dbReference>
<dbReference type="KEGG" id="tgi:RBB81_07760"/>
<feature type="modified residue" description="4-aspartylphosphate" evidence="14">
    <location>
        <position position="59"/>
    </location>
</feature>
<dbReference type="PANTHER" id="PTHR32071">
    <property type="entry name" value="TRANSCRIPTIONAL REGULATORY PROTEIN"/>
    <property type="match status" value="1"/>
</dbReference>
<proteinExistence type="predicted"/>